<dbReference type="GO" id="GO:0051131">
    <property type="term" value="P:chaperone-mediated protein complex assembly"/>
    <property type="evidence" value="ECO:0007669"/>
    <property type="project" value="TreeGrafter"/>
</dbReference>
<dbReference type="InterPro" id="IPR003593">
    <property type="entry name" value="AAA+_ATPase"/>
</dbReference>
<dbReference type="GO" id="GO:0007005">
    <property type="term" value="P:mitochondrion organization"/>
    <property type="evidence" value="ECO:0007669"/>
    <property type="project" value="TreeGrafter"/>
</dbReference>
<reference evidence="2" key="1">
    <citation type="journal article" date="2014" name="Front. Microbiol.">
        <title>High frequency of phylogenetically diverse reductive dehalogenase-homologous genes in deep subseafloor sedimentary metagenomes.</title>
        <authorList>
            <person name="Kawai M."/>
            <person name="Futagami T."/>
            <person name="Toyoda A."/>
            <person name="Takaki Y."/>
            <person name="Nishi S."/>
            <person name="Hori S."/>
            <person name="Arai W."/>
            <person name="Tsubouchi T."/>
            <person name="Morono Y."/>
            <person name="Uchiyama I."/>
            <person name="Ito T."/>
            <person name="Fujiyama A."/>
            <person name="Inagaki F."/>
            <person name="Takami H."/>
        </authorList>
    </citation>
    <scope>NUCLEOTIDE SEQUENCE</scope>
    <source>
        <strain evidence="2">Expedition CK06-06</strain>
    </source>
</reference>
<evidence type="ECO:0000313" key="2">
    <source>
        <dbReference type="EMBL" id="GAI84470.1"/>
    </source>
</evidence>
<name>X1TAB6_9ZZZZ</name>
<gene>
    <name evidence="2" type="ORF">S12H4_14827</name>
</gene>
<dbReference type="Gene3D" id="1.10.8.60">
    <property type="match status" value="1"/>
</dbReference>
<dbReference type="GO" id="GO:0004176">
    <property type="term" value="F:ATP-dependent peptidase activity"/>
    <property type="evidence" value="ECO:0007669"/>
    <property type="project" value="InterPro"/>
</dbReference>
<sequence length="310" mass="35541">MREAIKMFLLSQKDNTSLIEEIQNRHSNIHNLSTYWEIITHIDSIKQKWHNINHNMKKIEGVLDVAIHGHQNAKRQIERIIGQWINGEQKGYCFGFEGPPGVGKTSLAKKGLSLCLQDNDNISRPFAFIAIGGSCNGSTLNGHNYTYVGSTWGRIIDILMEKKCMNPIIFIDELDKVSQTEHGRDIVSILTHLTDPAQNEEFQDKYFSGINIDMSKALIIFSYNDASTIDPILLDRIHRIKFKQLTIEDKIIIVKKYILPELYQNAGLNSVIKFSDDVIKYIIEKYTQEAGVRKLKESLFEIISEINFQI</sequence>
<dbReference type="Gene3D" id="3.40.50.300">
    <property type="entry name" value="P-loop containing nucleotide triphosphate hydrolases"/>
    <property type="match status" value="1"/>
</dbReference>
<accession>X1TAB6</accession>
<protein>
    <recommendedName>
        <fullName evidence="1">AAA+ ATPase domain-containing protein</fullName>
    </recommendedName>
</protein>
<feature type="domain" description="AAA+ ATPase" evidence="1">
    <location>
        <begin position="90"/>
        <end position="248"/>
    </location>
</feature>
<proteinExistence type="predicted"/>
<dbReference type="GO" id="GO:0006515">
    <property type="term" value="P:protein quality control for misfolded or incompletely synthesized proteins"/>
    <property type="evidence" value="ECO:0007669"/>
    <property type="project" value="TreeGrafter"/>
</dbReference>
<dbReference type="InterPro" id="IPR003959">
    <property type="entry name" value="ATPase_AAA_core"/>
</dbReference>
<dbReference type="Pfam" id="PF22667">
    <property type="entry name" value="Lon_lid"/>
    <property type="match status" value="1"/>
</dbReference>
<dbReference type="InterPro" id="IPR027065">
    <property type="entry name" value="Lon_Prtase"/>
</dbReference>
<dbReference type="InterPro" id="IPR027417">
    <property type="entry name" value="P-loop_NTPase"/>
</dbReference>
<dbReference type="PANTHER" id="PTHR43718">
    <property type="entry name" value="LON PROTEASE"/>
    <property type="match status" value="1"/>
</dbReference>
<dbReference type="SUPFAM" id="SSF52540">
    <property type="entry name" value="P-loop containing nucleoside triphosphate hydrolases"/>
    <property type="match status" value="1"/>
</dbReference>
<dbReference type="AlphaFoldDB" id="X1TAB6"/>
<dbReference type="InterPro" id="IPR054594">
    <property type="entry name" value="Lon_lid"/>
</dbReference>
<dbReference type="SMART" id="SM00382">
    <property type="entry name" value="AAA"/>
    <property type="match status" value="1"/>
</dbReference>
<dbReference type="PANTHER" id="PTHR43718:SF2">
    <property type="entry name" value="LON PROTEASE HOMOLOG, MITOCHONDRIAL"/>
    <property type="match status" value="1"/>
</dbReference>
<dbReference type="GO" id="GO:0005524">
    <property type="term" value="F:ATP binding"/>
    <property type="evidence" value="ECO:0007669"/>
    <property type="project" value="InterPro"/>
</dbReference>
<comment type="caution">
    <text evidence="2">The sequence shown here is derived from an EMBL/GenBank/DDBJ whole genome shotgun (WGS) entry which is preliminary data.</text>
</comment>
<dbReference type="EMBL" id="BARW01007083">
    <property type="protein sequence ID" value="GAI84470.1"/>
    <property type="molecule type" value="Genomic_DNA"/>
</dbReference>
<dbReference type="GO" id="GO:0004252">
    <property type="term" value="F:serine-type endopeptidase activity"/>
    <property type="evidence" value="ECO:0007669"/>
    <property type="project" value="InterPro"/>
</dbReference>
<organism evidence="2">
    <name type="scientific">marine sediment metagenome</name>
    <dbReference type="NCBI Taxonomy" id="412755"/>
    <lineage>
        <taxon>unclassified sequences</taxon>
        <taxon>metagenomes</taxon>
        <taxon>ecological metagenomes</taxon>
    </lineage>
</organism>
<dbReference type="Pfam" id="PF00004">
    <property type="entry name" value="AAA"/>
    <property type="match status" value="1"/>
</dbReference>
<dbReference type="GO" id="GO:0016887">
    <property type="term" value="F:ATP hydrolysis activity"/>
    <property type="evidence" value="ECO:0007669"/>
    <property type="project" value="InterPro"/>
</dbReference>
<dbReference type="GO" id="GO:0005759">
    <property type="term" value="C:mitochondrial matrix"/>
    <property type="evidence" value="ECO:0007669"/>
    <property type="project" value="TreeGrafter"/>
</dbReference>
<evidence type="ECO:0000259" key="1">
    <source>
        <dbReference type="SMART" id="SM00382"/>
    </source>
</evidence>
<dbReference type="GO" id="GO:0003697">
    <property type="term" value="F:single-stranded DNA binding"/>
    <property type="evidence" value="ECO:0007669"/>
    <property type="project" value="TreeGrafter"/>
</dbReference>